<dbReference type="SUPFAM" id="SSF46689">
    <property type="entry name" value="Homeodomain-like"/>
    <property type="match status" value="1"/>
</dbReference>
<dbReference type="SMART" id="SM00342">
    <property type="entry name" value="HTH_ARAC"/>
    <property type="match status" value="1"/>
</dbReference>
<reference evidence="11 12" key="1">
    <citation type="submission" date="2019-07" db="EMBL/GenBank/DDBJ databases">
        <authorList>
            <person name="Kim J."/>
        </authorList>
    </citation>
    <scope>NUCLEOTIDE SEQUENCE [LARGE SCALE GENOMIC DNA]</scope>
    <source>
        <strain evidence="11 12">JC52</strain>
    </source>
</reference>
<keyword evidence="12" id="KW-1185">Reference proteome</keyword>
<sequence>MAELLIVDDELHVVQRLANLVPWASIGIGRVHTAQSAYEALELLAEHPVDIVLSDIRMPGMTGLDLAERLQAGWPKTRCILLSGFAEFEYAKEAMVRGTADYLLKPVKDEELLATVERVLRRLQAEWAQVLSQERALRTLRENLPQLRGTLLTELLQGRRYAREGLVNRMRMLELPALLGEPFTLLLVRMEDPFPSYDAHSLALLEYAIANMAEELFAPQFELWPGRDAHGYLVFVLKAADSSYGEGGESEMLRQLERTAAKLQQAIRTYLKGTVTILLSRWGTFPDELLPVYDNTLTALRQRIGSEPELLLTVHGEAELPLAGVSPIASLYELPTLTQLLEAGQWSALEERTSRIFEELRRIGTESEEHLLEVFFTVSSAATQLAHKNGRLLSELAGGVYEKLLKGTPYRSFHQLQEWTADLLVRLQRSSEEEAKDSRKRIIQQVHQFVEQHLADDVSLQAIASYVYLHPVYVSKIYKLETGENLSDYVYRVRMDKAAQLLLNSQEKIYEIAARIGYQRAHSFIHVFKKHTGLTPQEYRDKHLSPC</sequence>
<keyword evidence="2" id="KW-0963">Cytoplasm</keyword>
<feature type="domain" description="Response regulatory" evidence="10">
    <location>
        <begin position="3"/>
        <end position="120"/>
    </location>
</feature>
<evidence type="ECO:0000256" key="3">
    <source>
        <dbReference type="ARBA" id="ARBA00022553"/>
    </source>
</evidence>
<protein>
    <submittedName>
        <fullName evidence="11">Response regulator transcription factor</fullName>
    </submittedName>
</protein>
<dbReference type="InterPro" id="IPR011006">
    <property type="entry name" value="CheY-like_superfamily"/>
</dbReference>
<dbReference type="RefSeq" id="WP_144850623.1">
    <property type="nucleotide sequence ID" value="NZ_VNJI01000029.1"/>
</dbReference>
<dbReference type="PRINTS" id="PR00032">
    <property type="entry name" value="HTHARAC"/>
</dbReference>
<feature type="modified residue" description="4-aspartylphosphate" evidence="8">
    <location>
        <position position="55"/>
    </location>
</feature>
<dbReference type="SUPFAM" id="SSF52172">
    <property type="entry name" value="CheY-like"/>
    <property type="match status" value="1"/>
</dbReference>
<evidence type="ECO:0000256" key="8">
    <source>
        <dbReference type="PROSITE-ProRule" id="PRU00169"/>
    </source>
</evidence>
<dbReference type="InterPro" id="IPR020449">
    <property type="entry name" value="Tscrpt_reg_AraC-type_HTH"/>
</dbReference>
<dbReference type="GO" id="GO:0043565">
    <property type="term" value="F:sequence-specific DNA binding"/>
    <property type="evidence" value="ECO:0007669"/>
    <property type="project" value="InterPro"/>
</dbReference>
<evidence type="ECO:0000256" key="4">
    <source>
        <dbReference type="ARBA" id="ARBA00023012"/>
    </source>
</evidence>
<comment type="caution">
    <text evidence="11">The sequence shown here is derived from an EMBL/GenBank/DDBJ whole genome shotgun (WGS) entry which is preliminary data.</text>
</comment>
<dbReference type="SMART" id="SM00448">
    <property type="entry name" value="REC"/>
    <property type="match status" value="1"/>
</dbReference>
<evidence type="ECO:0000256" key="2">
    <source>
        <dbReference type="ARBA" id="ARBA00022490"/>
    </source>
</evidence>
<dbReference type="InterPro" id="IPR018062">
    <property type="entry name" value="HTH_AraC-typ_CS"/>
</dbReference>
<dbReference type="PROSITE" id="PS01124">
    <property type="entry name" value="HTH_ARAC_FAMILY_2"/>
    <property type="match status" value="1"/>
</dbReference>
<evidence type="ECO:0000256" key="6">
    <source>
        <dbReference type="ARBA" id="ARBA00023125"/>
    </source>
</evidence>
<dbReference type="Pfam" id="PF00072">
    <property type="entry name" value="Response_reg"/>
    <property type="match status" value="1"/>
</dbReference>
<dbReference type="InterPro" id="IPR051552">
    <property type="entry name" value="HptR"/>
</dbReference>
<evidence type="ECO:0000259" key="9">
    <source>
        <dbReference type="PROSITE" id="PS01124"/>
    </source>
</evidence>
<dbReference type="InterPro" id="IPR009057">
    <property type="entry name" value="Homeodomain-like_sf"/>
</dbReference>
<evidence type="ECO:0000259" key="10">
    <source>
        <dbReference type="PROSITE" id="PS50110"/>
    </source>
</evidence>
<dbReference type="InterPro" id="IPR001789">
    <property type="entry name" value="Sig_transdc_resp-reg_receiver"/>
</dbReference>
<dbReference type="PROSITE" id="PS50110">
    <property type="entry name" value="RESPONSE_REGULATORY"/>
    <property type="match status" value="1"/>
</dbReference>
<dbReference type="CDD" id="cd17536">
    <property type="entry name" value="REC_YesN-like"/>
    <property type="match status" value="1"/>
</dbReference>
<keyword evidence="4" id="KW-0902">Two-component regulatory system</keyword>
<dbReference type="InterPro" id="IPR018060">
    <property type="entry name" value="HTH_AraC"/>
</dbReference>
<dbReference type="PANTHER" id="PTHR42713">
    <property type="entry name" value="HISTIDINE KINASE-RELATED"/>
    <property type="match status" value="1"/>
</dbReference>
<name>A0A559K756_9BACL</name>
<gene>
    <name evidence="11" type="ORF">FPZ49_21155</name>
</gene>
<keyword evidence="5" id="KW-0805">Transcription regulation</keyword>
<comment type="subcellular location">
    <subcellularLocation>
        <location evidence="1">Cytoplasm</location>
    </subcellularLocation>
</comment>
<keyword evidence="7" id="KW-0804">Transcription</keyword>
<dbReference type="Gene3D" id="3.40.50.2300">
    <property type="match status" value="1"/>
</dbReference>
<dbReference type="Proteomes" id="UP000317036">
    <property type="component" value="Unassembled WGS sequence"/>
</dbReference>
<evidence type="ECO:0000313" key="12">
    <source>
        <dbReference type="Proteomes" id="UP000317036"/>
    </source>
</evidence>
<dbReference type="PROSITE" id="PS00041">
    <property type="entry name" value="HTH_ARAC_FAMILY_1"/>
    <property type="match status" value="1"/>
</dbReference>
<evidence type="ECO:0000256" key="5">
    <source>
        <dbReference type="ARBA" id="ARBA00023015"/>
    </source>
</evidence>
<keyword evidence="3 8" id="KW-0597">Phosphoprotein</keyword>
<proteinExistence type="predicted"/>
<dbReference type="PANTHER" id="PTHR42713:SF3">
    <property type="entry name" value="TRANSCRIPTIONAL REGULATORY PROTEIN HPTR"/>
    <property type="match status" value="1"/>
</dbReference>
<dbReference type="Pfam" id="PF12833">
    <property type="entry name" value="HTH_18"/>
    <property type="match status" value="1"/>
</dbReference>
<dbReference type="GO" id="GO:0000160">
    <property type="term" value="P:phosphorelay signal transduction system"/>
    <property type="evidence" value="ECO:0007669"/>
    <property type="project" value="UniProtKB-KW"/>
</dbReference>
<dbReference type="GO" id="GO:0005737">
    <property type="term" value="C:cytoplasm"/>
    <property type="evidence" value="ECO:0007669"/>
    <property type="project" value="UniProtKB-SubCell"/>
</dbReference>
<organism evidence="11 12">
    <name type="scientific">Paenibacillus cremeus</name>
    <dbReference type="NCBI Taxonomy" id="2163881"/>
    <lineage>
        <taxon>Bacteria</taxon>
        <taxon>Bacillati</taxon>
        <taxon>Bacillota</taxon>
        <taxon>Bacilli</taxon>
        <taxon>Bacillales</taxon>
        <taxon>Paenibacillaceae</taxon>
        <taxon>Paenibacillus</taxon>
    </lineage>
</organism>
<accession>A0A559K756</accession>
<dbReference type="EMBL" id="VNJI01000029">
    <property type="protein sequence ID" value="TVY07959.1"/>
    <property type="molecule type" value="Genomic_DNA"/>
</dbReference>
<feature type="domain" description="HTH araC/xylS-type" evidence="9">
    <location>
        <begin position="444"/>
        <end position="542"/>
    </location>
</feature>
<evidence type="ECO:0000256" key="1">
    <source>
        <dbReference type="ARBA" id="ARBA00004496"/>
    </source>
</evidence>
<keyword evidence="6" id="KW-0238">DNA-binding</keyword>
<dbReference type="AlphaFoldDB" id="A0A559K756"/>
<evidence type="ECO:0000256" key="7">
    <source>
        <dbReference type="ARBA" id="ARBA00023163"/>
    </source>
</evidence>
<dbReference type="GO" id="GO:0003700">
    <property type="term" value="F:DNA-binding transcription factor activity"/>
    <property type="evidence" value="ECO:0007669"/>
    <property type="project" value="InterPro"/>
</dbReference>
<evidence type="ECO:0000313" key="11">
    <source>
        <dbReference type="EMBL" id="TVY07959.1"/>
    </source>
</evidence>
<dbReference type="OrthoDB" id="9794370at2"/>
<dbReference type="Gene3D" id="1.10.10.60">
    <property type="entry name" value="Homeodomain-like"/>
    <property type="match status" value="2"/>
</dbReference>